<gene>
    <name evidence="1" type="ORF">AG0111_0g6138</name>
</gene>
<keyword evidence="2" id="KW-1185">Reference proteome</keyword>
<name>A0ACB6FN96_9PLEO</name>
<comment type="caution">
    <text evidence="1">The sequence shown here is derived from an EMBL/GenBank/DDBJ whole genome shotgun (WGS) entry which is preliminary data.</text>
</comment>
<dbReference type="EMBL" id="PDWZ02000005">
    <property type="protein sequence ID" value="KAB2105927.1"/>
    <property type="molecule type" value="Genomic_DNA"/>
</dbReference>
<evidence type="ECO:0000313" key="2">
    <source>
        <dbReference type="Proteomes" id="UP000293547"/>
    </source>
</evidence>
<protein>
    <submittedName>
        <fullName evidence="1">Uncharacterized protein</fullName>
    </submittedName>
</protein>
<sequence length="32" mass="3285">MEKVPSEANVGEVFKGNRNGAATGSGRTSVPH</sequence>
<proteinExistence type="predicted"/>
<accession>A0ACB6FN96</accession>
<evidence type="ECO:0000313" key="1">
    <source>
        <dbReference type="EMBL" id="KAB2105927.1"/>
    </source>
</evidence>
<dbReference type="Proteomes" id="UP000293547">
    <property type="component" value="Unassembled WGS sequence"/>
</dbReference>
<reference evidence="1 2" key="1">
    <citation type="journal article" date="2019" name="bioRxiv">
        <title>Genomics, evolutionary history and diagnostics of the Alternaria alternata species group including apple and Asian pear pathotypes.</title>
        <authorList>
            <person name="Armitage A.D."/>
            <person name="Cockerton H.M."/>
            <person name="Sreenivasaprasad S."/>
            <person name="Woodhall J.W."/>
            <person name="Lane C.R."/>
            <person name="Harrison R.J."/>
            <person name="Clarkson J.P."/>
        </authorList>
    </citation>
    <scope>NUCLEOTIDE SEQUENCE [LARGE SCALE GENOMIC DNA]</scope>
    <source>
        <strain evidence="1 2">FERA 650</strain>
    </source>
</reference>
<organism evidence="1 2">
    <name type="scientific">Alternaria gaisen</name>
    <dbReference type="NCBI Taxonomy" id="167740"/>
    <lineage>
        <taxon>Eukaryota</taxon>
        <taxon>Fungi</taxon>
        <taxon>Dikarya</taxon>
        <taxon>Ascomycota</taxon>
        <taxon>Pezizomycotina</taxon>
        <taxon>Dothideomycetes</taxon>
        <taxon>Pleosporomycetidae</taxon>
        <taxon>Pleosporales</taxon>
        <taxon>Pleosporineae</taxon>
        <taxon>Pleosporaceae</taxon>
        <taxon>Alternaria</taxon>
        <taxon>Alternaria sect. Alternaria</taxon>
    </lineage>
</organism>